<dbReference type="InterPro" id="IPR013103">
    <property type="entry name" value="RVT_2"/>
</dbReference>
<dbReference type="EMBL" id="QZWG01000003">
    <property type="protein sequence ID" value="RZC19547.1"/>
    <property type="molecule type" value="Genomic_DNA"/>
</dbReference>
<protein>
    <submittedName>
        <fullName evidence="2">Putative mitochondrial protein</fullName>
        <ecNumber evidence="2">2.7.7.7</ecNumber>
    </submittedName>
</protein>
<dbReference type="InterPro" id="IPR036691">
    <property type="entry name" value="Endo/exonu/phosph_ase_sf"/>
</dbReference>
<name>A0A445L8T7_GLYSO</name>
<gene>
    <name evidence="2" type="ORF">D0Y65_006397</name>
</gene>
<accession>A0A445L8T7</accession>
<dbReference type="GO" id="GO:0003887">
    <property type="term" value="F:DNA-directed DNA polymerase activity"/>
    <property type="evidence" value="ECO:0007669"/>
    <property type="project" value="UniProtKB-EC"/>
</dbReference>
<evidence type="ECO:0000259" key="1">
    <source>
        <dbReference type="Pfam" id="PF07727"/>
    </source>
</evidence>
<sequence>MSLFSETEPSTYKEAVQNPCWIEAMKAEIGALNLNRTWDIVVTPSNVKPIGCKWVYKIKRRANGSIQRYKARLVAKRFSQIEGIDYMETFSPVAKMTTIHVVLDLASVKEWHLEQLDINKAFLHGDLTISDAGISICQQKYCLDLLSESGMLGCKPSTTPMDSSLRLHQDSSAAMPDPLSYRRLIGRLLYLTSTRLDISFLVQKLSQFMANPTQIHFQATMCVLKYLKGYPSKGLLFRRDSSVHILGFSDADWATCTNSRRSVMGYCLFIGSSLVSWKTKKQHTVSRSSSEAEYRALASTTFLLFRMPMGIPKVFGVHGNERIGLWGFLEAQLSGWAIIWDFNKTLTPSESIGRAHSRGYRDTEDFCYFLCRINLIDMGYQGDSITWRNGRMGVRLDKSLISLDWRLMFQDAMIVHLEWMKSGHMPPLLRLDSHTKRN</sequence>
<dbReference type="InterPro" id="IPR043502">
    <property type="entry name" value="DNA/RNA_pol_sf"/>
</dbReference>
<comment type="caution">
    <text evidence="2">The sequence shown here is derived from an EMBL/GenBank/DDBJ whole genome shotgun (WGS) entry which is preliminary data.</text>
</comment>
<dbReference type="CDD" id="cd09272">
    <property type="entry name" value="RNase_HI_RT_Ty1"/>
    <property type="match status" value="1"/>
</dbReference>
<proteinExistence type="predicted"/>
<organism evidence="2 3">
    <name type="scientific">Glycine soja</name>
    <name type="common">Wild soybean</name>
    <dbReference type="NCBI Taxonomy" id="3848"/>
    <lineage>
        <taxon>Eukaryota</taxon>
        <taxon>Viridiplantae</taxon>
        <taxon>Streptophyta</taxon>
        <taxon>Embryophyta</taxon>
        <taxon>Tracheophyta</taxon>
        <taxon>Spermatophyta</taxon>
        <taxon>Magnoliopsida</taxon>
        <taxon>eudicotyledons</taxon>
        <taxon>Gunneridae</taxon>
        <taxon>Pentapetalae</taxon>
        <taxon>rosids</taxon>
        <taxon>fabids</taxon>
        <taxon>Fabales</taxon>
        <taxon>Fabaceae</taxon>
        <taxon>Papilionoideae</taxon>
        <taxon>50 kb inversion clade</taxon>
        <taxon>NPAAA clade</taxon>
        <taxon>indigoferoid/millettioid clade</taxon>
        <taxon>Phaseoleae</taxon>
        <taxon>Glycine</taxon>
        <taxon>Glycine subgen. Soja</taxon>
    </lineage>
</organism>
<keyword evidence="2" id="KW-0548">Nucleotidyltransferase</keyword>
<feature type="domain" description="Reverse transcriptase Ty1/copia-type" evidence="1">
    <location>
        <begin position="35"/>
        <end position="128"/>
    </location>
</feature>
<dbReference type="SUPFAM" id="SSF56219">
    <property type="entry name" value="DNase I-like"/>
    <property type="match status" value="1"/>
</dbReference>
<keyword evidence="3" id="KW-1185">Reference proteome</keyword>
<reference evidence="2 3" key="1">
    <citation type="submission" date="2018-09" db="EMBL/GenBank/DDBJ databases">
        <title>A high-quality reference genome of wild soybean provides a powerful tool to mine soybean genomes.</title>
        <authorList>
            <person name="Xie M."/>
            <person name="Chung C.Y.L."/>
            <person name="Li M.-W."/>
            <person name="Wong F.-L."/>
            <person name="Chan T.-F."/>
            <person name="Lam H.-M."/>
        </authorList>
    </citation>
    <scope>NUCLEOTIDE SEQUENCE [LARGE SCALE GENOMIC DNA]</scope>
    <source>
        <strain evidence="3">cv. W05</strain>
        <tissue evidence="2">Hypocotyl of etiolated seedlings</tissue>
    </source>
</reference>
<dbReference type="PANTHER" id="PTHR11439:SF470">
    <property type="entry name" value="CYSTEINE-RICH RLK (RECEPTOR-LIKE PROTEIN KINASE) 8"/>
    <property type="match status" value="1"/>
</dbReference>
<dbReference type="Pfam" id="PF07727">
    <property type="entry name" value="RVT_2"/>
    <property type="match status" value="1"/>
</dbReference>
<dbReference type="PANTHER" id="PTHR11439">
    <property type="entry name" value="GAG-POL-RELATED RETROTRANSPOSON"/>
    <property type="match status" value="1"/>
</dbReference>
<dbReference type="AlphaFoldDB" id="A0A445L8T7"/>
<dbReference type="Proteomes" id="UP000289340">
    <property type="component" value="Chromosome 3"/>
</dbReference>
<dbReference type="SUPFAM" id="SSF56672">
    <property type="entry name" value="DNA/RNA polymerases"/>
    <property type="match status" value="1"/>
</dbReference>
<dbReference type="EC" id="2.7.7.7" evidence="2"/>
<keyword evidence="2" id="KW-0808">Transferase</keyword>
<evidence type="ECO:0000313" key="3">
    <source>
        <dbReference type="Proteomes" id="UP000289340"/>
    </source>
</evidence>
<evidence type="ECO:0000313" key="2">
    <source>
        <dbReference type="EMBL" id="RZC19547.1"/>
    </source>
</evidence>